<dbReference type="InterPro" id="IPR011009">
    <property type="entry name" value="Kinase-like_dom_sf"/>
</dbReference>
<evidence type="ECO:0000313" key="2">
    <source>
        <dbReference type="EMBL" id="KAL0564276.1"/>
    </source>
</evidence>
<dbReference type="Proteomes" id="UP001465976">
    <property type="component" value="Unassembled WGS sequence"/>
</dbReference>
<dbReference type="Gene3D" id="1.10.510.10">
    <property type="entry name" value="Transferase(Phosphotransferase) domain 1"/>
    <property type="match status" value="1"/>
</dbReference>
<reference evidence="2 3" key="1">
    <citation type="submission" date="2024-02" db="EMBL/GenBank/DDBJ databases">
        <title>A draft genome for the cacao thread blight pathogen Marasmius crinis-equi.</title>
        <authorList>
            <person name="Cohen S.P."/>
            <person name="Baruah I.K."/>
            <person name="Amoako-Attah I."/>
            <person name="Bukari Y."/>
            <person name="Meinhardt L.W."/>
            <person name="Bailey B.A."/>
        </authorList>
    </citation>
    <scope>NUCLEOTIDE SEQUENCE [LARGE SCALE GENOMIC DNA]</scope>
    <source>
        <strain evidence="2 3">GH-76</strain>
    </source>
</reference>
<sequence length="205" mass="22962">IYTGKVPFHEMPDAAVVIAIVIHKRQPTRPGNTLALADAVWDMMVDCWNAEPYSRPTMVDVLARVREFFPGGSSELATCWEDRNLTQIWDDVECSAPIESPRRISGGPPGQESAAGHWLANDVPQAPSGNDMGADTEFNGRESFPFDEPNFRYVEQDQHISTITAAQSKSRIWIQGTEEEEGEFEQASIGLEFFVYAERLIRELS</sequence>
<name>A0ABR3EN28_9AGAR</name>
<evidence type="ECO:0000313" key="3">
    <source>
        <dbReference type="Proteomes" id="UP001465976"/>
    </source>
</evidence>
<organism evidence="2 3">
    <name type="scientific">Marasmius crinis-equi</name>
    <dbReference type="NCBI Taxonomy" id="585013"/>
    <lineage>
        <taxon>Eukaryota</taxon>
        <taxon>Fungi</taxon>
        <taxon>Dikarya</taxon>
        <taxon>Basidiomycota</taxon>
        <taxon>Agaricomycotina</taxon>
        <taxon>Agaricomycetes</taxon>
        <taxon>Agaricomycetidae</taxon>
        <taxon>Agaricales</taxon>
        <taxon>Marasmiineae</taxon>
        <taxon>Marasmiaceae</taxon>
        <taxon>Marasmius</taxon>
    </lineage>
</organism>
<dbReference type="SUPFAM" id="SSF56112">
    <property type="entry name" value="Protein kinase-like (PK-like)"/>
    <property type="match status" value="1"/>
</dbReference>
<comment type="caution">
    <text evidence="2">The sequence shown here is derived from an EMBL/GenBank/DDBJ whole genome shotgun (WGS) entry which is preliminary data.</text>
</comment>
<feature type="non-terminal residue" evidence="2">
    <location>
        <position position="1"/>
    </location>
</feature>
<evidence type="ECO:0008006" key="4">
    <source>
        <dbReference type="Google" id="ProtNLM"/>
    </source>
</evidence>
<protein>
    <recommendedName>
        <fullName evidence="4">Serine-threonine/tyrosine-protein kinase catalytic domain-containing protein</fullName>
    </recommendedName>
</protein>
<feature type="region of interest" description="Disordered" evidence="1">
    <location>
        <begin position="121"/>
        <end position="141"/>
    </location>
</feature>
<dbReference type="EMBL" id="JBAHYK010002888">
    <property type="protein sequence ID" value="KAL0564276.1"/>
    <property type="molecule type" value="Genomic_DNA"/>
</dbReference>
<keyword evidence="3" id="KW-1185">Reference proteome</keyword>
<gene>
    <name evidence="2" type="ORF">V5O48_017775</name>
</gene>
<proteinExistence type="predicted"/>
<evidence type="ECO:0000256" key="1">
    <source>
        <dbReference type="SAM" id="MobiDB-lite"/>
    </source>
</evidence>
<accession>A0ABR3EN28</accession>